<feature type="region of interest" description="Disordered" evidence="2">
    <location>
        <begin position="316"/>
        <end position="350"/>
    </location>
</feature>
<accession>A0A212ENF8</accession>
<proteinExistence type="predicted"/>
<sequence length="949" mass="108287">MSRYHKILTFSVGEDKDSSCVPFVSEYSDCSEANRCTGCEKCTCDGEGEWYCETVLECPAKEDTLADAGASNTLDTFYSHLSEMPKPKYVVPPPPKPEAELVDTLKDLNDTGTIQAHKVEVNKVPKISRRTSMYDNFNSSDLNALHIEYNQPQDYDHHITENKIETHNGDKVPYNEDRLNKILGNQSRSERDKVLSKIVVNELKKGSETIGDKNVSPMSNITFTPENDTLTAMTYIAGNLLNKLWNMEMESTDVSMETEALKHEKINDLLELFKEPLSMRQENFIKTALEKLSDTLSKNKNVKNISLCETITEQSSQEENTKSEMNTTTCTTEKSTIVKGKRTKDAPSPTTEAISKLNHVINLIKKFENVQNMLNGLQSQTKDNKPLRELFTETNINTQNDSSLKLFSNLLDKITKLLVPNKNSKKILGKLKELNQFKNNKNVKSLVGDKYKIDISERDITAKDKVILDYLDHIESNPNCLLKKNLHKIDLKPTMNVEGNILYNLSEFLKVKSFIDLVKLIKPEMSAKPEPQQRSETTTILPETITKIIENVPMDKIQRSLNATKDKLKNHLKDLMSDLIELQNVRGMNKEQTKIKISDILPCIYNMMNGDAIINNEKAKTQTALSRIKNVLDAIKMELNSDISLPTRRNNIITETPQSAILWQRVIKNVAALQRKSRRNLGQTSEKTYEELKNIIEQVELVGNSYKNFAMLSVVPPHKQLMLLKTLEADTKVEKNALEAIINSMHTVNSLPLDKRSEINEFIDNADNNINLSVKVLKNIDKSKQKSNQNPLVEVFNVDQNKRPSNEQETQNMSEMLARYKNNVKLTRDQIVKQLIIKRVEYYLKSREAMGLNLSDDVNYNIGKRILLLMKTGNYSIAKELFKVFVANKRKDENVRNQSGGATIMNDQRTKGRLLMALKDPLIRFDDQVTKTHDQDQLVKQLMKFKNLS</sequence>
<name>A0A212ENF8_DANPL</name>
<reference evidence="3 4" key="1">
    <citation type="journal article" date="2011" name="Cell">
        <title>The monarch butterfly genome yields insights into long-distance migration.</title>
        <authorList>
            <person name="Zhan S."/>
            <person name="Merlin C."/>
            <person name="Boore J.L."/>
            <person name="Reppert S.M."/>
        </authorList>
    </citation>
    <scope>NUCLEOTIDE SEQUENCE [LARGE SCALE GENOMIC DNA]</scope>
    <source>
        <strain evidence="3">F-2</strain>
    </source>
</reference>
<evidence type="ECO:0000256" key="2">
    <source>
        <dbReference type="SAM" id="MobiDB-lite"/>
    </source>
</evidence>
<feature type="coiled-coil region" evidence="1">
    <location>
        <begin position="554"/>
        <end position="585"/>
    </location>
</feature>
<comment type="caution">
    <text evidence="3">The sequence shown here is derived from an EMBL/GenBank/DDBJ whole genome shotgun (WGS) entry which is preliminary data.</text>
</comment>
<evidence type="ECO:0000256" key="1">
    <source>
        <dbReference type="SAM" id="Coils"/>
    </source>
</evidence>
<dbReference type="AlphaFoldDB" id="A0A212ENF8"/>
<dbReference type="KEGG" id="dpl:KGM_213366"/>
<feature type="compositionally biased region" description="Polar residues" evidence="2">
    <location>
        <begin position="316"/>
        <end position="335"/>
    </location>
</feature>
<dbReference type="eggNOG" id="ENOG502T6Y0">
    <property type="taxonomic scope" value="Eukaryota"/>
</dbReference>
<keyword evidence="4" id="KW-1185">Reference proteome</keyword>
<keyword evidence="1" id="KW-0175">Coiled coil</keyword>
<dbReference type="EMBL" id="AGBW02013665">
    <property type="protein sequence ID" value="OWR43009.1"/>
    <property type="molecule type" value="Genomic_DNA"/>
</dbReference>
<organism evidence="3 4">
    <name type="scientific">Danaus plexippus plexippus</name>
    <dbReference type="NCBI Taxonomy" id="278856"/>
    <lineage>
        <taxon>Eukaryota</taxon>
        <taxon>Metazoa</taxon>
        <taxon>Ecdysozoa</taxon>
        <taxon>Arthropoda</taxon>
        <taxon>Hexapoda</taxon>
        <taxon>Insecta</taxon>
        <taxon>Pterygota</taxon>
        <taxon>Neoptera</taxon>
        <taxon>Endopterygota</taxon>
        <taxon>Lepidoptera</taxon>
        <taxon>Glossata</taxon>
        <taxon>Ditrysia</taxon>
        <taxon>Papilionoidea</taxon>
        <taxon>Nymphalidae</taxon>
        <taxon>Danainae</taxon>
        <taxon>Danaini</taxon>
        <taxon>Danaina</taxon>
        <taxon>Danaus</taxon>
        <taxon>Danaus</taxon>
    </lineage>
</organism>
<evidence type="ECO:0000313" key="3">
    <source>
        <dbReference type="EMBL" id="OWR43009.1"/>
    </source>
</evidence>
<dbReference type="InParanoid" id="A0A212ENF8"/>
<gene>
    <name evidence="3" type="ORF">KGM_213366</name>
</gene>
<dbReference type="Proteomes" id="UP000007151">
    <property type="component" value="Unassembled WGS sequence"/>
</dbReference>
<evidence type="ECO:0000313" key="4">
    <source>
        <dbReference type="Proteomes" id="UP000007151"/>
    </source>
</evidence>
<protein>
    <submittedName>
        <fullName evidence="3">Uncharacterized protein</fullName>
    </submittedName>
</protein>